<feature type="region of interest" description="Disordered" evidence="1">
    <location>
        <begin position="1"/>
        <end position="44"/>
    </location>
</feature>
<feature type="compositionally biased region" description="Low complexity" evidence="1">
    <location>
        <begin position="110"/>
        <end position="131"/>
    </location>
</feature>
<dbReference type="RefSeq" id="WP_146191844.1">
    <property type="nucleotide sequence ID" value="NZ_QFRI01000010.1"/>
</dbReference>
<feature type="non-terminal residue" evidence="2">
    <location>
        <position position="483"/>
    </location>
</feature>
<dbReference type="AlphaFoldDB" id="A0A2U2X0V8"/>
<organism evidence="2 3">
    <name type="scientific">Algibacter marinivivus</name>
    <dbReference type="NCBI Taxonomy" id="2100723"/>
    <lineage>
        <taxon>Bacteria</taxon>
        <taxon>Pseudomonadati</taxon>
        <taxon>Bacteroidota</taxon>
        <taxon>Flavobacteriia</taxon>
        <taxon>Flavobacteriales</taxon>
        <taxon>Flavobacteriaceae</taxon>
        <taxon>Algibacter</taxon>
    </lineage>
</organism>
<feature type="region of interest" description="Disordered" evidence="1">
    <location>
        <begin position="110"/>
        <end position="136"/>
    </location>
</feature>
<accession>A0A2U2X0V8</accession>
<evidence type="ECO:0000313" key="2">
    <source>
        <dbReference type="EMBL" id="PWH81399.1"/>
    </source>
</evidence>
<dbReference type="Pfam" id="PF17963">
    <property type="entry name" value="Big_9"/>
    <property type="match status" value="5"/>
</dbReference>
<reference evidence="2" key="2">
    <citation type="submission" date="2018-05" db="EMBL/GenBank/DDBJ databases">
        <authorList>
            <person name="Lanie J.A."/>
            <person name="Ng W.-L."/>
            <person name="Kazmierczak K.M."/>
            <person name="Andrzejewski T.M."/>
            <person name="Davidsen T.M."/>
            <person name="Wayne K.J."/>
            <person name="Tettelin H."/>
            <person name="Glass J.I."/>
            <person name="Rusch D."/>
            <person name="Podicherti R."/>
            <person name="Tsui H.-C.T."/>
            <person name="Winkler M.E."/>
        </authorList>
    </citation>
    <scope>NUCLEOTIDE SEQUENCE [LARGE SCALE GENOMIC DNA]</scope>
    <source>
        <strain evidence="2">ZY111</strain>
    </source>
</reference>
<reference evidence="2" key="1">
    <citation type="submission" date="2018-05" db="EMBL/GenBank/DDBJ databases">
        <title>Algibacter marinivivus sp. nov., isolated from sample around a algae.</title>
        <authorList>
            <person name="Zhong X."/>
        </authorList>
    </citation>
    <scope>NUCLEOTIDE SEQUENCE [LARGE SCALE GENOMIC DNA]</scope>
    <source>
        <strain evidence="2">ZY111</strain>
    </source>
</reference>
<protein>
    <submittedName>
        <fullName evidence="2">Adhesin</fullName>
    </submittedName>
</protein>
<evidence type="ECO:0000313" key="3">
    <source>
        <dbReference type="Proteomes" id="UP000245375"/>
    </source>
</evidence>
<feature type="compositionally biased region" description="Low complexity" evidence="1">
    <location>
        <begin position="1"/>
        <end position="28"/>
    </location>
</feature>
<proteinExistence type="predicted"/>
<feature type="region of interest" description="Disordered" evidence="1">
    <location>
        <begin position="213"/>
        <end position="238"/>
    </location>
</feature>
<gene>
    <name evidence="2" type="ORF">DIS18_14875</name>
</gene>
<feature type="non-terminal residue" evidence="2">
    <location>
        <position position="1"/>
    </location>
</feature>
<sequence>DGPSTGTISITSGPTNGTATVNNGGTPNDPTDDTIDYTPNADYNGPDQITYEICDADGDCTTAVIDITVDPVDDTPTAVDDTASVDEDDTVNIVVLDDDDFGGDGPSTGTISITSGPTNGTATVNNGGTPNDPTDDTIDYTPNADYNGPDQITYEICDADGDCTTAVIDITVDPVDDTPTAVDDTASVDEDDTVNIVVLDDDDFGGDGPSTGTISITSGPTNGTATVNNGGTPNDPTDDTIDYTPNADYNGPDQITYEICDADGDCTTAVIDITVDPVDDTPTAVDDTASVDEDDTVNIVVLDDDDFGGDGPSTGTISITSGPSNGIATVNNGGTPNDPTDDTIDYTPNADYNGPDQITYEICDADGDCTTAVIDITVDPVDDTPTAVDDTASVDEDDTVNIVVLDDDDFGGDGPSTGTISITSGPSNGIATVNNGGTPNDPTDDTIDYTPNADYNGPDQITYEICDADGDCTTAVIDITVDP</sequence>
<dbReference type="Proteomes" id="UP000245375">
    <property type="component" value="Unassembled WGS sequence"/>
</dbReference>
<dbReference type="OrthoDB" id="9805017at2"/>
<dbReference type="NCBIfam" id="NF012211">
    <property type="entry name" value="tand_rpt_95"/>
    <property type="match status" value="5"/>
</dbReference>
<comment type="caution">
    <text evidence="2">The sequence shown here is derived from an EMBL/GenBank/DDBJ whole genome shotgun (WGS) entry which is preliminary data.</text>
</comment>
<evidence type="ECO:0000256" key="1">
    <source>
        <dbReference type="SAM" id="MobiDB-lite"/>
    </source>
</evidence>
<name>A0A2U2X0V8_9FLAO</name>
<feature type="compositionally biased region" description="Low complexity" evidence="1">
    <location>
        <begin position="213"/>
        <end position="234"/>
    </location>
</feature>
<dbReference type="EMBL" id="QFRI01000010">
    <property type="protein sequence ID" value="PWH81399.1"/>
    <property type="molecule type" value="Genomic_DNA"/>
</dbReference>
<dbReference type="Gene3D" id="2.60.40.3440">
    <property type="match status" value="5"/>
</dbReference>
<keyword evidence="3" id="KW-1185">Reference proteome</keyword>